<evidence type="ECO:0000313" key="14">
    <source>
        <dbReference type="Proteomes" id="UP000693996"/>
    </source>
</evidence>
<keyword evidence="5 10" id="KW-0004">4Fe-4S</keyword>
<feature type="domain" description="Fe-S hydro-lyase tartrate dehydratase beta-type catalytic" evidence="12">
    <location>
        <begin position="289"/>
        <end position="490"/>
    </location>
</feature>
<comment type="subunit">
    <text evidence="4 10">Homodimer.</text>
</comment>
<reference evidence="13" key="1">
    <citation type="submission" date="2021-06" db="EMBL/GenBank/DDBJ databases">
        <authorList>
            <person name="Szabo G."/>
        </authorList>
    </citation>
    <scope>NUCLEOTIDE SEQUENCE</scope>
    <source>
        <strain evidence="13">MYVALT</strain>
    </source>
</reference>
<evidence type="ECO:0000259" key="12">
    <source>
        <dbReference type="Pfam" id="PF05683"/>
    </source>
</evidence>
<dbReference type="InterPro" id="IPR004647">
    <property type="entry name" value="Fe-S_hydro-lyase_TtdB-typ_cat"/>
</dbReference>
<evidence type="ECO:0000313" key="13">
    <source>
        <dbReference type="EMBL" id="CAG7601817.1"/>
    </source>
</evidence>
<dbReference type="PIRSF" id="PIRSF001394">
    <property type="entry name" value="Fe_dep_fumar_hy"/>
    <property type="match status" value="1"/>
</dbReference>
<dbReference type="PANTHER" id="PTHR43351:SF2">
    <property type="entry name" value="L(+)-TARTRATE DEHYDRATASE SUBUNIT BETA-RELATED"/>
    <property type="match status" value="1"/>
</dbReference>
<evidence type="ECO:0000256" key="3">
    <source>
        <dbReference type="ARBA" id="ARBA00008876"/>
    </source>
</evidence>
<accession>A0A916NLK5</accession>
<dbReference type="Pfam" id="PF05681">
    <property type="entry name" value="Fumerase"/>
    <property type="match status" value="1"/>
</dbReference>
<dbReference type="Pfam" id="PF05683">
    <property type="entry name" value="Fumerase_C"/>
    <property type="match status" value="1"/>
</dbReference>
<sequence>MIVIQQEDLIQSVADSLQYISYYHPIDYIQALGRAYEREQSPAAKDAIAQILTNSRMSAEGRRPICQDTGIVTIFARVGMGVRWDGATMSVTDMINEGVRRGYTHPDNVLRASIVNPPEGARRNTQNNTPAVIHYEIVSGNKLDLRVAAKGGGSENKSKFAMLNPSDSIVDWVLKTVPIMGSGWCPPGMLGIGIGGTAEKAMLMAKESLMDTINIQDVIARGPRNWIESLRIELYRKVNMLGIGAQGLGGLSTVLDVKIVTAPTHAASKPIAIIPNCAATRHMHFTLDGTGSAQLEPPPLDAWPKVNWKPNTRTSQRVDLDMLTREQVSKWRLGQTLLLSGQILTGRDAAHKRIADMLASGQTLPVDFRNRVIYYVGPVDPIRDEVVGPAGPTTSSRMDIFTEIMLAQTGLLSMIGKAERGQEAIAAIKKHRAAYLIAVGGAAYLISKAIRKSRVLAFKELGMEAIYEFEVKDMPVTVAIDSHGTSIHQAGPKEWKARISGVSILDM</sequence>
<dbReference type="GO" id="GO:0051539">
    <property type="term" value="F:4 iron, 4 sulfur cluster binding"/>
    <property type="evidence" value="ECO:0007669"/>
    <property type="project" value="UniProtKB-KW"/>
</dbReference>
<evidence type="ECO:0000256" key="1">
    <source>
        <dbReference type="ARBA" id="ARBA00000929"/>
    </source>
</evidence>
<evidence type="ECO:0000256" key="9">
    <source>
        <dbReference type="ARBA" id="ARBA00023239"/>
    </source>
</evidence>
<dbReference type="KEGG" id="vtr:MYVALT_F_02680"/>
<keyword evidence="6 10" id="KW-0479">Metal-binding</keyword>
<dbReference type="InterPro" id="IPR011167">
    <property type="entry name" value="Fe_dep_fumarate_hydratase"/>
</dbReference>
<keyword evidence="8 10" id="KW-0411">Iron-sulfur</keyword>
<comment type="function">
    <text evidence="10">Catalyzes the reversible hydration of fumarate to (S)-malate.</text>
</comment>
<evidence type="ECO:0000259" key="11">
    <source>
        <dbReference type="Pfam" id="PF05681"/>
    </source>
</evidence>
<protein>
    <recommendedName>
        <fullName evidence="10">Fumarate hydratase class I</fullName>
        <ecNumber evidence="10">4.2.1.2</ecNumber>
    </recommendedName>
</protein>
<keyword evidence="14" id="KW-1185">Reference proteome</keyword>
<keyword evidence="9 10" id="KW-0456">Lyase</keyword>
<evidence type="ECO:0000256" key="5">
    <source>
        <dbReference type="ARBA" id="ARBA00022485"/>
    </source>
</evidence>
<dbReference type="GO" id="GO:0004333">
    <property type="term" value="F:fumarate hydratase activity"/>
    <property type="evidence" value="ECO:0007669"/>
    <property type="project" value="UniProtKB-EC"/>
</dbReference>
<evidence type="ECO:0000256" key="8">
    <source>
        <dbReference type="ARBA" id="ARBA00023014"/>
    </source>
</evidence>
<keyword evidence="7 10" id="KW-0408">Iron</keyword>
<feature type="domain" description="Fe-S hydro-lyase tartrate dehydratase alpha-type catalytic" evidence="11">
    <location>
        <begin position="11"/>
        <end position="285"/>
    </location>
</feature>
<dbReference type="GO" id="GO:0046872">
    <property type="term" value="F:metal ion binding"/>
    <property type="evidence" value="ECO:0007669"/>
    <property type="project" value="UniProtKB-KW"/>
</dbReference>
<evidence type="ECO:0000256" key="6">
    <source>
        <dbReference type="ARBA" id="ARBA00022723"/>
    </source>
</evidence>
<comment type="cofactor">
    <cofactor evidence="2 10">
        <name>[4Fe-4S] cluster</name>
        <dbReference type="ChEBI" id="CHEBI:49883"/>
    </cofactor>
</comment>
<evidence type="ECO:0000256" key="2">
    <source>
        <dbReference type="ARBA" id="ARBA00001966"/>
    </source>
</evidence>
<evidence type="ECO:0000256" key="7">
    <source>
        <dbReference type="ARBA" id="ARBA00023004"/>
    </source>
</evidence>
<dbReference type="RefSeq" id="WP_216796963.1">
    <property type="nucleotide sequence ID" value="NZ_OU343031.1"/>
</dbReference>
<evidence type="ECO:0000256" key="10">
    <source>
        <dbReference type="PIRNR" id="PIRNR001394"/>
    </source>
</evidence>
<dbReference type="AlphaFoldDB" id="A0A916NLK5"/>
<dbReference type="PANTHER" id="PTHR43351">
    <property type="entry name" value="L(+)-TARTRATE DEHYDRATASE SUBUNIT BETA"/>
    <property type="match status" value="1"/>
</dbReference>
<comment type="catalytic activity">
    <reaction evidence="1 10">
        <text>(S)-malate = fumarate + H2O</text>
        <dbReference type="Rhea" id="RHEA:12460"/>
        <dbReference type="ChEBI" id="CHEBI:15377"/>
        <dbReference type="ChEBI" id="CHEBI:15589"/>
        <dbReference type="ChEBI" id="CHEBI:29806"/>
        <dbReference type="EC" id="4.2.1.2"/>
    </reaction>
</comment>
<proteinExistence type="inferred from homology"/>
<dbReference type="Proteomes" id="UP000693996">
    <property type="component" value="Chromosome"/>
</dbReference>
<name>A0A916NLK5_9BURK</name>
<gene>
    <name evidence="13" type="ORF">MYVALT_F_02680</name>
</gene>
<dbReference type="EMBL" id="OU343031">
    <property type="protein sequence ID" value="CAG7601817.1"/>
    <property type="molecule type" value="Genomic_DNA"/>
</dbReference>
<dbReference type="EC" id="4.2.1.2" evidence="10"/>
<organism evidence="13 14">
    <name type="scientific">Candidatus Vallotiella hemipterorum</name>
    <dbReference type="NCBI Taxonomy" id="1177213"/>
    <lineage>
        <taxon>Bacteria</taxon>
        <taxon>Pseudomonadati</taxon>
        <taxon>Pseudomonadota</taxon>
        <taxon>Betaproteobacteria</taxon>
        <taxon>Burkholderiales</taxon>
        <taxon>Burkholderiaceae</taxon>
        <taxon>Candidatus Vallotiella</taxon>
    </lineage>
</organism>
<dbReference type="NCBIfam" id="TIGR00723">
    <property type="entry name" value="ttdB_fumA_fumB"/>
    <property type="match status" value="1"/>
</dbReference>
<dbReference type="InterPro" id="IPR004646">
    <property type="entry name" value="Fe-S_hydro-lyase_TtdA-typ_cat"/>
</dbReference>
<evidence type="ECO:0000256" key="4">
    <source>
        <dbReference type="ARBA" id="ARBA00011738"/>
    </source>
</evidence>
<comment type="similarity">
    <text evidence="3 10">Belongs to the class-I fumarase family.</text>
</comment>
<dbReference type="NCBIfam" id="TIGR00722">
    <property type="entry name" value="ttdA_fumA_fumB"/>
    <property type="match status" value="1"/>
</dbReference>